<keyword evidence="5 8" id="KW-0472">Membrane</keyword>
<name>A0A840AK44_9HYPH</name>
<keyword evidence="3 8" id="KW-0812">Transmembrane</keyword>
<keyword evidence="8" id="KW-0547">Nucleotide-binding</keyword>
<dbReference type="EC" id="7.2.2.12" evidence="6"/>
<dbReference type="InterPro" id="IPR018303">
    <property type="entry name" value="ATPase_P-typ_P_site"/>
</dbReference>
<evidence type="ECO:0000256" key="5">
    <source>
        <dbReference type="ARBA" id="ARBA00023136"/>
    </source>
</evidence>
<dbReference type="InterPro" id="IPR001757">
    <property type="entry name" value="P_typ_ATPase"/>
</dbReference>
<feature type="transmembrane region" description="Helical" evidence="8">
    <location>
        <begin position="9"/>
        <end position="29"/>
    </location>
</feature>
<feature type="transmembrane region" description="Helical" evidence="8">
    <location>
        <begin position="256"/>
        <end position="279"/>
    </location>
</feature>
<evidence type="ECO:0000256" key="1">
    <source>
        <dbReference type="ARBA" id="ARBA00004370"/>
    </source>
</evidence>
<dbReference type="RefSeq" id="WP_183397297.1">
    <property type="nucleotide sequence ID" value="NZ_JACIDS010000001.1"/>
</dbReference>
<dbReference type="InterPro" id="IPR023299">
    <property type="entry name" value="ATPase_P-typ_cyto_dom_N"/>
</dbReference>
<protein>
    <recommendedName>
        <fullName evidence="6">P-type Zn(2+) transporter</fullName>
        <ecNumber evidence="6">7.2.2.12</ecNumber>
    </recommendedName>
</protein>
<evidence type="ECO:0000313" key="10">
    <source>
        <dbReference type="EMBL" id="MBB3929663.1"/>
    </source>
</evidence>
<dbReference type="InterPro" id="IPR023214">
    <property type="entry name" value="HAD_sf"/>
</dbReference>
<dbReference type="InterPro" id="IPR036412">
    <property type="entry name" value="HAD-like_sf"/>
</dbReference>
<dbReference type="Pfam" id="PF00702">
    <property type="entry name" value="Hydrolase"/>
    <property type="match status" value="1"/>
</dbReference>
<dbReference type="Gene3D" id="2.70.150.10">
    <property type="entry name" value="Calcium-transporting ATPase, cytoplasmic transduction domain A"/>
    <property type="match status" value="1"/>
</dbReference>
<dbReference type="Gene3D" id="3.40.1110.10">
    <property type="entry name" value="Calcium-transporting ATPase, cytoplasmic domain N"/>
    <property type="match status" value="1"/>
</dbReference>
<dbReference type="AlphaFoldDB" id="A0A840AK44"/>
<dbReference type="Gene3D" id="3.40.50.1000">
    <property type="entry name" value="HAD superfamily/HAD-like"/>
    <property type="match status" value="1"/>
</dbReference>
<keyword evidence="11" id="KW-1185">Reference proteome</keyword>
<reference evidence="10 11" key="1">
    <citation type="submission" date="2020-08" db="EMBL/GenBank/DDBJ databases">
        <title>Genomic Encyclopedia of Type Strains, Phase IV (KMG-IV): sequencing the most valuable type-strain genomes for metagenomic binning, comparative biology and taxonomic classification.</title>
        <authorList>
            <person name="Goeker M."/>
        </authorList>
    </citation>
    <scope>NUCLEOTIDE SEQUENCE [LARGE SCALE GENOMIC DNA]</scope>
    <source>
        <strain evidence="10 11">DSM 25966</strain>
    </source>
</reference>
<evidence type="ECO:0000256" key="7">
    <source>
        <dbReference type="ARBA" id="ARBA00047308"/>
    </source>
</evidence>
<gene>
    <name evidence="10" type="ORF">GGR25_000682</name>
</gene>
<feature type="transmembrane region" description="Helical" evidence="8">
    <location>
        <begin position="561"/>
        <end position="580"/>
    </location>
</feature>
<dbReference type="InterPro" id="IPR051014">
    <property type="entry name" value="Cation_Transport_ATPase_IB"/>
</dbReference>
<evidence type="ECO:0000256" key="2">
    <source>
        <dbReference type="ARBA" id="ARBA00006024"/>
    </source>
</evidence>
<dbReference type="PRINTS" id="PR00119">
    <property type="entry name" value="CATATPASE"/>
</dbReference>
<feature type="transmembrane region" description="Helical" evidence="8">
    <location>
        <begin position="231"/>
        <end position="250"/>
    </location>
</feature>
<sequence length="608" mass="61891">MKTISRRALALAAIPALSLVIGLVLYFAGLADAAGWAWTAGIVPVLAYLLWTIVTSLAKGDIGLDIIAALAMGGAIVGGEPLAGVVVAMMYAGGGALEDFAQGRAQAEMTALLARVPRAAMVYRAGELVSEPIEKLAPGDRILIRPGDVVPADGAIAGGPAVLDESALTGESLPVTRADGAQALSGVTNSGAAFDLIVTKSAADSTYAQITRLVESARRSKAPMARLADRYALGFLAATLAIAGAAWVLSGEPLRALAVLVVATPCPLILAVPVAIVAGMSRCAGRGIMIKTARTLEMLPRVKTLLVDKTGTVTEGHPGIERVEPAGGRDEGELIRIAGSLAQASQHVISEALVEAAHRRAIALVPPQDAAEQPGEGVFGTVEGHVVKIGRHAFTAGRHGSDGDVAPLPPGVTALSVSIDGAPAGRILFADRLRDEAPATLAAMRERGIDRIVLLTGDRADVAEGIGARLGVEKVIADASPEDKVAAAMAEKKLAPTMMIGDGINDAPVLAYADVGVALGARGAVAASEAADMIVMVDRLDRVAEALAIAGRARRIALQSVFAGIGLSVLGMIAAALGYLPPVAGALAQEAIDLAVILNALRALRGGR</sequence>
<dbReference type="GO" id="GO:0005524">
    <property type="term" value="F:ATP binding"/>
    <property type="evidence" value="ECO:0007669"/>
    <property type="project" value="UniProtKB-UniRule"/>
</dbReference>
<dbReference type="NCBIfam" id="TIGR01512">
    <property type="entry name" value="ATPase-IB2_Cd"/>
    <property type="match status" value="1"/>
</dbReference>
<comment type="subcellular location">
    <subcellularLocation>
        <location evidence="8">Cell membrane</location>
    </subcellularLocation>
    <subcellularLocation>
        <location evidence="1">Membrane</location>
    </subcellularLocation>
</comment>
<dbReference type="NCBIfam" id="TIGR01525">
    <property type="entry name" value="ATPase-IB_hvy"/>
    <property type="match status" value="1"/>
</dbReference>
<feature type="domain" description="P-type ATPase A" evidence="9">
    <location>
        <begin position="116"/>
        <end position="215"/>
    </location>
</feature>
<comment type="similarity">
    <text evidence="2 8">Belongs to the cation transport ATPase (P-type) (TC 3.A.3) family. Type IB subfamily.</text>
</comment>
<evidence type="ECO:0000256" key="6">
    <source>
        <dbReference type="ARBA" id="ARBA00039097"/>
    </source>
</evidence>
<keyword evidence="4 8" id="KW-1133">Transmembrane helix</keyword>
<dbReference type="InterPro" id="IPR008250">
    <property type="entry name" value="ATPase_P-typ_transduc_dom_A_sf"/>
</dbReference>
<evidence type="ECO:0000256" key="3">
    <source>
        <dbReference type="ARBA" id="ARBA00022692"/>
    </source>
</evidence>
<dbReference type="PROSITE" id="PS00154">
    <property type="entry name" value="ATPASE_E1_E2"/>
    <property type="match status" value="1"/>
</dbReference>
<dbReference type="InterPro" id="IPR059000">
    <property type="entry name" value="ATPase_P-type_domA"/>
</dbReference>
<dbReference type="NCBIfam" id="TIGR01494">
    <property type="entry name" value="ATPase_P-type"/>
    <property type="match status" value="1"/>
</dbReference>
<dbReference type="GO" id="GO:0005886">
    <property type="term" value="C:plasma membrane"/>
    <property type="evidence" value="ECO:0007669"/>
    <property type="project" value="UniProtKB-SubCell"/>
</dbReference>
<dbReference type="EMBL" id="JACIDS010000001">
    <property type="protein sequence ID" value="MBB3929663.1"/>
    <property type="molecule type" value="Genomic_DNA"/>
</dbReference>
<evidence type="ECO:0000256" key="4">
    <source>
        <dbReference type="ARBA" id="ARBA00022989"/>
    </source>
</evidence>
<dbReference type="SUPFAM" id="SSF81653">
    <property type="entry name" value="Calcium ATPase, transduction domain A"/>
    <property type="match status" value="1"/>
</dbReference>
<accession>A0A840AK44</accession>
<comment type="catalytic activity">
    <reaction evidence="7">
        <text>Zn(2+)(in) + ATP + H2O = Zn(2+)(out) + ADP + phosphate + H(+)</text>
        <dbReference type="Rhea" id="RHEA:20621"/>
        <dbReference type="ChEBI" id="CHEBI:15377"/>
        <dbReference type="ChEBI" id="CHEBI:15378"/>
        <dbReference type="ChEBI" id="CHEBI:29105"/>
        <dbReference type="ChEBI" id="CHEBI:30616"/>
        <dbReference type="ChEBI" id="CHEBI:43474"/>
        <dbReference type="ChEBI" id="CHEBI:456216"/>
        <dbReference type="EC" id="7.2.2.12"/>
    </reaction>
</comment>
<keyword evidence="8" id="KW-1003">Cell membrane</keyword>
<dbReference type="PANTHER" id="PTHR48085:SF5">
    <property type="entry name" value="CADMIUM_ZINC-TRANSPORTING ATPASE HMA4-RELATED"/>
    <property type="match status" value="1"/>
</dbReference>
<dbReference type="GO" id="GO:0016463">
    <property type="term" value="F:P-type zinc transporter activity"/>
    <property type="evidence" value="ECO:0007669"/>
    <property type="project" value="UniProtKB-EC"/>
</dbReference>
<comment type="caution">
    <text evidence="10">The sequence shown here is derived from an EMBL/GenBank/DDBJ whole genome shotgun (WGS) entry which is preliminary data.</text>
</comment>
<dbReference type="Proteomes" id="UP000553963">
    <property type="component" value="Unassembled WGS sequence"/>
</dbReference>
<keyword evidence="8" id="KW-0479">Metal-binding</keyword>
<dbReference type="PANTHER" id="PTHR48085">
    <property type="entry name" value="CADMIUM/ZINC-TRANSPORTING ATPASE HMA2-RELATED"/>
    <property type="match status" value="1"/>
</dbReference>
<evidence type="ECO:0000259" key="9">
    <source>
        <dbReference type="Pfam" id="PF00122"/>
    </source>
</evidence>
<dbReference type="GO" id="GO:0015086">
    <property type="term" value="F:cadmium ion transmembrane transporter activity"/>
    <property type="evidence" value="ECO:0007669"/>
    <property type="project" value="TreeGrafter"/>
</dbReference>
<feature type="transmembrane region" description="Helical" evidence="8">
    <location>
        <begin position="35"/>
        <end position="54"/>
    </location>
</feature>
<evidence type="ECO:0000313" key="11">
    <source>
        <dbReference type="Proteomes" id="UP000553963"/>
    </source>
</evidence>
<proteinExistence type="inferred from homology"/>
<dbReference type="Pfam" id="PF00122">
    <property type="entry name" value="E1-E2_ATPase"/>
    <property type="match status" value="1"/>
</dbReference>
<dbReference type="GO" id="GO:0046872">
    <property type="term" value="F:metal ion binding"/>
    <property type="evidence" value="ECO:0007669"/>
    <property type="project" value="UniProtKB-KW"/>
</dbReference>
<keyword evidence="8" id="KW-0067">ATP-binding</keyword>
<dbReference type="GO" id="GO:0016887">
    <property type="term" value="F:ATP hydrolysis activity"/>
    <property type="evidence" value="ECO:0007669"/>
    <property type="project" value="InterPro"/>
</dbReference>
<dbReference type="SUPFAM" id="SSF56784">
    <property type="entry name" value="HAD-like"/>
    <property type="match status" value="1"/>
</dbReference>
<organism evidence="10 11">
    <name type="scientific">Kaistia hirudinis</name>
    <dbReference type="NCBI Taxonomy" id="1293440"/>
    <lineage>
        <taxon>Bacteria</taxon>
        <taxon>Pseudomonadati</taxon>
        <taxon>Pseudomonadota</taxon>
        <taxon>Alphaproteobacteria</taxon>
        <taxon>Hyphomicrobiales</taxon>
        <taxon>Kaistiaceae</taxon>
        <taxon>Kaistia</taxon>
    </lineage>
</organism>
<dbReference type="InterPro" id="IPR027256">
    <property type="entry name" value="P-typ_ATPase_IB"/>
</dbReference>
<evidence type="ECO:0000256" key="8">
    <source>
        <dbReference type="RuleBase" id="RU362081"/>
    </source>
</evidence>